<gene>
    <name evidence="2" type="ORF">SAMN04490356_0786</name>
</gene>
<protein>
    <submittedName>
        <fullName evidence="2">Alpha-methylacyl-CoA racemase</fullName>
    </submittedName>
</protein>
<keyword evidence="3" id="KW-1185">Reference proteome</keyword>
<dbReference type="RefSeq" id="WP_093460300.1">
    <property type="nucleotide sequence ID" value="NZ_FNST01000002.1"/>
</dbReference>
<dbReference type="PANTHER" id="PTHR48228">
    <property type="entry name" value="SUCCINYL-COA--D-CITRAMALATE COA-TRANSFERASE"/>
    <property type="match status" value="1"/>
</dbReference>
<dbReference type="Gene3D" id="3.30.1540.10">
    <property type="entry name" value="formyl-coa transferase, domain 3"/>
    <property type="match status" value="1"/>
</dbReference>
<feature type="compositionally biased region" description="Low complexity" evidence="1">
    <location>
        <begin position="334"/>
        <end position="345"/>
    </location>
</feature>
<dbReference type="InterPro" id="IPR044855">
    <property type="entry name" value="CoA-Trfase_III_dom3_sf"/>
</dbReference>
<evidence type="ECO:0000313" key="3">
    <source>
        <dbReference type="Proteomes" id="UP000198609"/>
    </source>
</evidence>
<name>A0A1H4KKT1_STRMJ</name>
<accession>A0A1H4KKT1</accession>
<proteinExistence type="predicted"/>
<reference evidence="3" key="1">
    <citation type="submission" date="2016-10" db="EMBL/GenBank/DDBJ databases">
        <authorList>
            <person name="Varghese N."/>
            <person name="Submissions S."/>
        </authorList>
    </citation>
    <scope>NUCLEOTIDE SEQUENCE [LARGE SCALE GENOMIC DNA]</scope>
    <source>
        <strain evidence="3">DSM 40318</strain>
    </source>
</reference>
<dbReference type="SUPFAM" id="SSF89796">
    <property type="entry name" value="CoA-transferase family III (CaiB/BaiF)"/>
    <property type="match status" value="1"/>
</dbReference>
<evidence type="ECO:0000313" key="2">
    <source>
        <dbReference type="EMBL" id="SEB58846.1"/>
    </source>
</evidence>
<dbReference type="InterPro" id="IPR050509">
    <property type="entry name" value="CoA-transferase_III"/>
</dbReference>
<dbReference type="Gene3D" id="3.40.50.10540">
    <property type="entry name" value="Crotonobetainyl-coa:carnitine coa-transferase, domain 1"/>
    <property type="match status" value="1"/>
</dbReference>
<dbReference type="GO" id="GO:0003824">
    <property type="term" value="F:catalytic activity"/>
    <property type="evidence" value="ECO:0007669"/>
    <property type="project" value="InterPro"/>
</dbReference>
<dbReference type="InterPro" id="IPR003673">
    <property type="entry name" value="CoA-Trfase_fam_III"/>
</dbReference>
<dbReference type="PANTHER" id="PTHR48228:SF5">
    <property type="entry name" value="ALPHA-METHYLACYL-COA RACEMASE"/>
    <property type="match status" value="1"/>
</dbReference>
<dbReference type="Pfam" id="PF02515">
    <property type="entry name" value="CoA_transf_3"/>
    <property type="match status" value="1"/>
</dbReference>
<evidence type="ECO:0000256" key="1">
    <source>
        <dbReference type="SAM" id="MobiDB-lite"/>
    </source>
</evidence>
<dbReference type="InterPro" id="IPR023606">
    <property type="entry name" value="CoA-Trfase_III_dom_1_sf"/>
</dbReference>
<organism evidence="2 3">
    <name type="scientific">Streptomyces melanosporofaciens</name>
    <dbReference type="NCBI Taxonomy" id="67327"/>
    <lineage>
        <taxon>Bacteria</taxon>
        <taxon>Bacillati</taxon>
        <taxon>Actinomycetota</taxon>
        <taxon>Actinomycetes</taxon>
        <taxon>Kitasatosporales</taxon>
        <taxon>Streptomycetaceae</taxon>
        <taxon>Streptomyces</taxon>
        <taxon>Streptomyces violaceusniger group</taxon>
    </lineage>
</organism>
<feature type="region of interest" description="Disordered" evidence="1">
    <location>
        <begin position="334"/>
        <end position="357"/>
    </location>
</feature>
<dbReference type="Proteomes" id="UP000198609">
    <property type="component" value="Unassembled WGS sequence"/>
</dbReference>
<dbReference type="AlphaFoldDB" id="A0A1H4KKT1"/>
<sequence>MTPGPLNGLRVLELAAIGPVPHAAMILADLGADVLRVERSDTAGHPGIGDELLLRGRRTLRTDLKSIDGRELALRLATRADVLLEGMRPGVAERLGIGPGHCHARNPALVYGRATGWGQDGPLAERAGHDINYIALTGALHAIGPADGGPVPPLNLLGDFGGGSLFLVVGVLAALWERDRCGEGQTVDAALVDGTSVLMQMIWSLRAAGRWQDSRGANRLDGGAPFYGTYACADGRWIAVGALEPQFYAQLLEGLGLADASLPKQSDPTGWPALRARFAEAFASRPRSEWLTVFADTDACVSPVLSLAEVTDDPHIAARSTVVDRDGIQQAAPAPRFSRAARSAAPPAPPVAVDPDTALASWQA</sequence>
<dbReference type="EMBL" id="FNST01000002">
    <property type="protein sequence ID" value="SEB58846.1"/>
    <property type="molecule type" value="Genomic_DNA"/>
</dbReference>